<organism evidence="3 4">
    <name type="scientific">Staphylococcus massiliensis S46</name>
    <dbReference type="NCBI Taxonomy" id="1229783"/>
    <lineage>
        <taxon>Bacteria</taxon>
        <taxon>Bacillati</taxon>
        <taxon>Bacillota</taxon>
        <taxon>Bacilli</taxon>
        <taxon>Bacillales</taxon>
        <taxon>Staphylococcaceae</taxon>
        <taxon>Staphylococcus</taxon>
    </lineage>
</organism>
<feature type="domain" description="Choice-of-anchor I" evidence="2">
    <location>
        <begin position="56"/>
        <end position="543"/>
    </location>
</feature>
<dbReference type="PANTHER" id="PTHR46928:SF1">
    <property type="entry name" value="MESENCHYME-SPECIFIC CELL SURFACE GLYCOPROTEIN"/>
    <property type="match status" value="1"/>
</dbReference>
<dbReference type="STRING" id="1229783.C273_08356"/>
<comment type="caution">
    <text evidence="3">The sequence shown here is derived from an EMBL/GenBank/DDBJ whole genome shotgun (WGS) entry which is preliminary data.</text>
</comment>
<evidence type="ECO:0000259" key="2">
    <source>
        <dbReference type="Pfam" id="PF22494"/>
    </source>
</evidence>
<protein>
    <recommendedName>
        <fullName evidence="2">Choice-of-anchor I domain-containing protein</fullName>
    </recommendedName>
</protein>
<dbReference type="SUPFAM" id="SSF50969">
    <property type="entry name" value="YVTN repeat-like/Quinoprotein amine dehydrogenase"/>
    <property type="match status" value="1"/>
</dbReference>
<keyword evidence="4" id="KW-1185">Reference proteome</keyword>
<dbReference type="AlphaFoldDB" id="K9AX04"/>
<name>K9AX04_9STAP</name>
<dbReference type="Pfam" id="PF22494">
    <property type="entry name" value="choice_anch_I"/>
    <property type="match status" value="1"/>
</dbReference>
<dbReference type="EMBL" id="AMSQ01000013">
    <property type="protein sequence ID" value="EKU47102.1"/>
    <property type="molecule type" value="Genomic_DNA"/>
</dbReference>
<accession>K9AX04</accession>
<dbReference type="Gene3D" id="2.130.10.10">
    <property type="entry name" value="YVTN repeat-like/Quinoprotein amine dehydrogenase"/>
    <property type="match status" value="1"/>
</dbReference>
<sequence>MKNWKKLLGATATLSLLLTGIHTTDEVSAKGKSEHSHKEISVEETGRYDSGAAFGEGGAEIVKYNKHNGYAYSINGHELSLDIIDVKNQKEGNIDLVKRIKLSEFGIEASDLTSVGVHPSGEYIAVSAPAKDKTDKGHVVLFNKEGEHIKDLEVGSLPDMVTFSKDGKKLMVANEGEPSDDYKTNPEGSVSVIDTEKKPESISQDDVHTLPFTKDNLPEDLRQVGPNKEDDYLNAEPEFISVDDNNQFAYVTLQESNALAKVDIQSNEIVDVKSMGYKDYSSKRNRLDASDKDDKHQLKHQPVLGMYQPDGIATYQKDGKTYVLTANEGDAQDYEGYSEETRVEDLKDQTHLKAKHYDGYGQKKLDNMADHKIFDEDSLGRLKVTKSHPFKDGDKHEAFVTYGGRSFSVYDTNLSQIFDSGDDLEKQTKKHAPDRFNAEYESKEEFEADKRSDNKGPEAESVEVGEVNGKTYAFVGLERTGGVMVYDISNPKHPKYVQYIYNKENKDISPEGITFIDKKDSPNGKPMLMVAHELTGTVTTYELD</sequence>
<dbReference type="InterPro" id="IPR011044">
    <property type="entry name" value="Quino_amine_DH_bsu"/>
</dbReference>
<feature type="region of interest" description="Disordered" evidence="1">
    <location>
        <begin position="424"/>
        <end position="461"/>
    </location>
</feature>
<evidence type="ECO:0000313" key="3">
    <source>
        <dbReference type="EMBL" id="EKU47102.1"/>
    </source>
</evidence>
<dbReference type="Proteomes" id="UP000009885">
    <property type="component" value="Unassembled WGS sequence"/>
</dbReference>
<evidence type="ECO:0000256" key="1">
    <source>
        <dbReference type="SAM" id="MobiDB-lite"/>
    </source>
</evidence>
<dbReference type="OrthoDB" id="9801679at2"/>
<reference evidence="3 4" key="1">
    <citation type="journal article" date="2013" name="Genome Announc.">
        <title>Genome Sequence of Staphylococcus massiliensis Strain S46, Isolated from the Surface of Healthy Human Skin.</title>
        <authorList>
            <person name="Srivastav R."/>
            <person name="Singh A."/>
            <person name="Jangir P.K."/>
            <person name="Kumari C."/>
            <person name="Muduli S."/>
            <person name="Sharma R."/>
        </authorList>
    </citation>
    <scope>NUCLEOTIDE SEQUENCE [LARGE SCALE GENOMIC DNA]</scope>
    <source>
        <strain evidence="3 4">S46</strain>
    </source>
</reference>
<dbReference type="InterPro" id="IPR052956">
    <property type="entry name" value="Mesenchyme-surface_protein"/>
</dbReference>
<gene>
    <name evidence="3" type="ORF">C273_08356</name>
</gene>
<dbReference type="eggNOG" id="COG3391">
    <property type="taxonomic scope" value="Bacteria"/>
</dbReference>
<feature type="compositionally biased region" description="Basic and acidic residues" evidence="1">
    <location>
        <begin position="424"/>
        <end position="458"/>
    </location>
</feature>
<dbReference type="RefSeq" id="WP_009383997.1">
    <property type="nucleotide sequence ID" value="NZ_AMSQ01000013.1"/>
</dbReference>
<dbReference type="InterPro" id="IPR055188">
    <property type="entry name" value="Choice_anch_I"/>
</dbReference>
<evidence type="ECO:0000313" key="4">
    <source>
        <dbReference type="Proteomes" id="UP000009885"/>
    </source>
</evidence>
<dbReference type="PANTHER" id="PTHR46928">
    <property type="entry name" value="MESENCHYME-SPECIFIC CELL SURFACE GLYCOPROTEIN"/>
    <property type="match status" value="1"/>
</dbReference>
<proteinExistence type="predicted"/>
<dbReference type="NCBIfam" id="NF038117">
    <property type="entry name" value="choice_anch_I"/>
    <property type="match status" value="1"/>
</dbReference>
<dbReference type="PATRIC" id="fig|1229783.3.peg.1682"/>
<dbReference type="InterPro" id="IPR015943">
    <property type="entry name" value="WD40/YVTN_repeat-like_dom_sf"/>
</dbReference>